<dbReference type="InterPro" id="IPR037171">
    <property type="entry name" value="NagB/RpiA_transferase-like"/>
</dbReference>
<dbReference type="PANTHER" id="PTHR13707">
    <property type="entry name" value="KETOACID-COENZYME A TRANSFERASE"/>
    <property type="match status" value="1"/>
</dbReference>
<dbReference type="PANTHER" id="PTHR13707:SF60">
    <property type="entry name" value="ACETATE COA-TRANSFERASE SUBUNIT ALPHA"/>
    <property type="match status" value="1"/>
</dbReference>
<dbReference type="STRING" id="1794912.AXX12_11650"/>
<dbReference type="AlphaFoldDB" id="A0A154BPD7"/>
<accession>A0A154BPD7</accession>
<dbReference type="Proteomes" id="UP000076268">
    <property type="component" value="Unassembled WGS sequence"/>
</dbReference>
<evidence type="ECO:0000256" key="1">
    <source>
        <dbReference type="ARBA" id="ARBA00005612"/>
    </source>
</evidence>
<dbReference type="SMART" id="SM00882">
    <property type="entry name" value="CoA_trans"/>
    <property type="match status" value="1"/>
</dbReference>
<dbReference type="InterPro" id="IPR004163">
    <property type="entry name" value="CoA_transf_BS"/>
</dbReference>
<comment type="similarity">
    <text evidence="1">Belongs to the 3-oxoacid CoA-transferase subunit A family.</text>
</comment>
<organism evidence="3 4">
    <name type="scientific">Anaerosporomusa subterranea</name>
    <dbReference type="NCBI Taxonomy" id="1794912"/>
    <lineage>
        <taxon>Bacteria</taxon>
        <taxon>Bacillati</taxon>
        <taxon>Bacillota</taxon>
        <taxon>Negativicutes</taxon>
        <taxon>Acetonemataceae</taxon>
        <taxon>Anaerosporomusa</taxon>
    </lineage>
</organism>
<dbReference type="OrthoDB" id="9777193at2"/>
<dbReference type="Gene3D" id="3.40.1080.10">
    <property type="entry name" value="Glutaconate Coenzyme A-transferase"/>
    <property type="match status" value="1"/>
</dbReference>
<keyword evidence="4" id="KW-1185">Reference proteome</keyword>
<keyword evidence="2" id="KW-0808">Transferase</keyword>
<protein>
    <submittedName>
        <fullName evidence="3">Branched-chain amino acid dehydrogenase</fullName>
    </submittedName>
</protein>
<reference evidence="3 4" key="1">
    <citation type="submission" date="2016-02" db="EMBL/GenBank/DDBJ databases">
        <title>Anaerosporomusa subterraneum gen. nov., sp. nov., a spore-forming obligate anaerobe isolated from saprolite.</title>
        <authorList>
            <person name="Choi J.K."/>
            <person name="Shah M."/>
            <person name="Yee N."/>
        </authorList>
    </citation>
    <scope>NUCLEOTIDE SEQUENCE [LARGE SCALE GENOMIC DNA]</scope>
    <source>
        <strain evidence="3 4">RU4</strain>
    </source>
</reference>
<proteinExistence type="inferred from homology"/>
<evidence type="ECO:0000256" key="2">
    <source>
        <dbReference type="ARBA" id="ARBA00022679"/>
    </source>
</evidence>
<dbReference type="InterPro" id="IPR004165">
    <property type="entry name" value="CoA_trans_fam_I"/>
</dbReference>
<dbReference type="SUPFAM" id="SSF100950">
    <property type="entry name" value="NagB/RpiA/CoA transferase-like"/>
    <property type="match status" value="1"/>
</dbReference>
<dbReference type="EMBL" id="LSGP01000020">
    <property type="protein sequence ID" value="KYZ75844.1"/>
    <property type="molecule type" value="Genomic_DNA"/>
</dbReference>
<dbReference type="Pfam" id="PF01144">
    <property type="entry name" value="CoA_trans"/>
    <property type="match status" value="1"/>
</dbReference>
<evidence type="ECO:0000313" key="3">
    <source>
        <dbReference type="EMBL" id="KYZ75844.1"/>
    </source>
</evidence>
<name>A0A154BPD7_ANASB</name>
<sequence>MNKVVELDQVIEKVQDGASIFLGGFLGVGSPLKCIEKLAASGKKDLTIISEVSGMPGGGFDMAILFKNRQVKKIITSHIGTCPELLEEYKAGRLEVELYPMGTWAEKVRAAGAGLGGVLTPTGVGTKVEEGKQKLTINGKEYLLELPLSAEFAFIKGYRGDKIGNVEYRGVSVNCNKVIAAAAKYTVAEVNEIVEVGGIDPNHVGTPGIYVNAVVQGYSFDEHVQVFNQHWEEIGQLKRKN</sequence>
<dbReference type="GO" id="GO:0008410">
    <property type="term" value="F:CoA-transferase activity"/>
    <property type="evidence" value="ECO:0007669"/>
    <property type="project" value="InterPro"/>
</dbReference>
<dbReference type="RefSeq" id="WP_066243721.1">
    <property type="nucleotide sequence ID" value="NZ_LSGP01000020.1"/>
</dbReference>
<evidence type="ECO:0000313" key="4">
    <source>
        <dbReference type="Proteomes" id="UP000076268"/>
    </source>
</evidence>
<comment type="caution">
    <text evidence="3">The sequence shown here is derived from an EMBL/GenBank/DDBJ whole genome shotgun (WGS) entry which is preliminary data.</text>
</comment>
<dbReference type="PROSITE" id="PS01273">
    <property type="entry name" value="COA_TRANSF_1"/>
    <property type="match status" value="1"/>
</dbReference>
<dbReference type="InterPro" id="IPR012792">
    <property type="entry name" value="3-oxoacid_CoA-transf_A"/>
</dbReference>
<gene>
    <name evidence="3" type="ORF">AXX12_11650</name>
</gene>
<dbReference type="NCBIfam" id="TIGR02429">
    <property type="entry name" value="pcaI_scoA_fam"/>
    <property type="match status" value="1"/>
</dbReference>